<keyword evidence="2" id="KW-1185">Reference proteome</keyword>
<proteinExistence type="predicted"/>
<dbReference type="GeneID" id="87479851"/>
<gene>
    <name evidence="1" type="ORF">KH389_06330</name>
</gene>
<dbReference type="Proteomes" id="UP000678154">
    <property type="component" value="Chromosome"/>
</dbReference>
<reference evidence="1 2" key="1">
    <citation type="journal article" date="2016" name="J. Hazard. Mater.">
        <title>A newly isolated Pseudomonas putida S-1 strain for batch-mode-propanethiol degradation and continuous treatment of propanethiol-containing waste gas.</title>
        <authorList>
            <person name="Chen D.Z."/>
            <person name="Sun Y.M."/>
            <person name="Han L.M."/>
            <person name="Chen J."/>
            <person name="Ye J.X."/>
            <person name="Chen J.M."/>
        </authorList>
    </citation>
    <scope>NUCLEOTIDE SEQUENCE [LARGE SCALE GENOMIC DNA]</scope>
    <source>
        <strain evidence="1 2">S-1</strain>
    </source>
</reference>
<evidence type="ECO:0000313" key="2">
    <source>
        <dbReference type="Proteomes" id="UP000678154"/>
    </source>
</evidence>
<organism evidence="1 2">
    <name type="scientific">Pseudomonas qingdaonensis</name>
    <dbReference type="NCBI Taxonomy" id="2056231"/>
    <lineage>
        <taxon>Bacteria</taxon>
        <taxon>Pseudomonadati</taxon>
        <taxon>Pseudomonadota</taxon>
        <taxon>Gammaproteobacteria</taxon>
        <taxon>Pseudomonadales</taxon>
        <taxon>Pseudomonadaceae</taxon>
        <taxon>Pseudomonas</taxon>
    </lineage>
</organism>
<evidence type="ECO:0000313" key="1">
    <source>
        <dbReference type="EMBL" id="QVL20203.1"/>
    </source>
</evidence>
<protein>
    <submittedName>
        <fullName evidence="1">Uncharacterized protein</fullName>
    </submittedName>
</protein>
<dbReference type="EMBL" id="CP074676">
    <property type="protein sequence ID" value="QVL20203.1"/>
    <property type="molecule type" value="Genomic_DNA"/>
</dbReference>
<dbReference type="RefSeq" id="WP_157811426.1">
    <property type="nucleotide sequence ID" value="NZ_CP074676.1"/>
</dbReference>
<name>A0ABX8DV57_9PSED</name>
<sequence>MEEKPELARLQPLPAFTVDPLESAIRETVGLLSDHALFLAENNFSDVQRAQLKFLAEKLNSHLNHLLSLQLSRLSAGSNP</sequence>
<accession>A0ABX8DV57</accession>